<dbReference type="AlphaFoldDB" id="A0A2H0WT80"/>
<accession>A0A2H0WT80</accession>
<feature type="compositionally biased region" description="Low complexity" evidence="1">
    <location>
        <begin position="79"/>
        <end position="99"/>
    </location>
</feature>
<gene>
    <name evidence="2" type="ORF">COT62_01440</name>
</gene>
<evidence type="ECO:0000256" key="1">
    <source>
        <dbReference type="SAM" id="MobiDB-lite"/>
    </source>
</evidence>
<dbReference type="Proteomes" id="UP000231198">
    <property type="component" value="Unassembled WGS sequence"/>
</dbReference>
<feature type="region of interest" description="Disordered" evidence="1">
    <location>
        <begin position="70"/>
        <end position="101"/>
    </location>
</feature>
<name>A0A2H0WT80_9BACT</name>
<evidence type="ECO:0000313" key="2">
    <source>
        <dbReference type="EMBL" id="PIS15863.1"/>
    </source>
</evidence>
<dbReference type="EMBL" id="PEZG01000031">
    <property type="protein sequence ID" value="PIS15863.1"/>
    <property type="molecule type" value="Genomic_DNA"/>
</dbReference>
<organism evidence="2 3">
    <name type="scientific">Candidatus Roizmanbacteria bacterium CG09_land_8_20_14_0_10_41_9</name>
    <dbReference type="NCBI Taxonomy" id="1974850"/>
    <lineage>
        <taxon>Bacteria</taxon>
        <taxon>Candidatus Roizmaniibacteriota</taxon>
    </lineage>
</organism>
<protein>
    <submittedName>
        <fullName evidence="2">Uncharacterized protein</fullName>
    </submittedName>
</protein>
<sequence>MEKHPRRNILKSATSLLLSGIISSCKTVEENTLGSTIQTPTKELAPTVVPSLAAPTPIPEPTRSVILTATPESATTVAPTVQPSPTVEPTSTPEASPTPETEKILDLAPAVLSPELRKKYLAEGEYMGDEDLEGRVFVDQKSGAYVMLAPSVFKSVKTLSHCEEVER</sequence>
<proteinExistence type="predicted"/>
<evidence type="ECO:0000313" key="3">
    <source>
        <dbReference type="Proteomes" id="UP000231198"/>
    </source>
</evidence>
<dbReference type="PROSITE" id="PS51257">
    <property type="entry name" value="PROKAR_LIPOPROTEIN"/>
    <property type="match status" value="1"/>
</dbReference>
<comment type="caution">
    <text evidence="2">The sequence shown here is derived from an EMBL/GenBank/DDBJ whole genome shotgun (WGS) entry which is preliminary data.</text>
</comment>
<reference evidence="3" key="1">
    <citation type="submission" date="2017-09" db="EMBL/GenBank/DDBJ databases">
        <title>Depth-based differentiation of microbial function through sediment-hosted aquifers and enrichment of novel symbionts in the deep terrestrial subsurface.</title>
        <authorList>
            <person name="Probst A.J."/>
            <person name="Ladd B."/>
            <person name="Jarett J.K."/>
            <person name="Geller-Mcgrath D.E."/>
            <person name="Sieber C.M.K."/>
            <person name="Emerson J.B."/>
            <person name="Anantharaman K."/>
            <person name="Thomas B.C."/>
            <person name="Malmstrom R."/>
            <person name="Stieglmeier M."/>
            <person name="Klingl A."/>
            <person name="Woyke T."/>
            <person name="Ryan C.M."/>
            <person name="Banfield J.F."/>
        </authorList>
    </citation>
    <scope>NUCLEOTIDE SEQUENCE [LARGE SCALE GENOMIC DNA]</scope>
</reference>